<accession>A0A839UP14</accession>
<dbReference type="NCBIfam" id="TIGR04283">
    <property type="entry name" value="glyco_like_mftF"/>
    <property type="match status" value="1"/>
</dbReference>
<dbReference type="InterPro" id="IPR029044">
    <property type="entry name" value="Nucleotide-diphossugar_trans"/>
</dbReference>
<dbReference type="CDD" id="cd02522">
    <property type="entry name" value="GT_2_like_a"/>
    <property type="match status" value="1"/>
</dbReference>
<evidence type="ECO:0000313" key="8">
    <source>
        <dbReference type="Proteomes" id="UP000559987"/>
    </source>
</evidence>
<evidence type="ECO:0000256" key="5">
    <source>
        <dbReference type="ARBA" id="ARBA00023136"/>
    </source>
</evidence>
<evidence type="ECO:0000256" key="3">
    <source>
        <dbReference type="ARBA" id="ARBA00022676"/>
    </source>
</evidence>
<name>A0A839UP14_9GAMM</name>
<proteinExistence type="predicted"/>
<dbReference type="RefSeq" id="WP_183909949.1">
    <property type="nucleotide sequence ID" value="NZ_JACHXZ010000002.1"/>
</dbReference>
<feature type="domain" description="Glycosyltransferase 2-like" evidence="6">
    <location>
        <begin position="9"/>
        <end position="90"/>
    </location>
</feature>
<evidence type="ECO:0000256" key="2">
    <source>
        <dbReference type="ARBA" id="ARBA00022475"/>
    </source>
</evidence>
<reference evidence="7 8" key="1">
    <citation type="submission" date="2020-08" db="EMBL/GenBank/DDBJ databases">
        <title>Genomic Encyclopedia of Type Strains, Phase III (KMG-III): the genomes of soil and plant-associated and newly described type strains.</title>
        <authorList>
            <person name="Whitman W."/>
        </authorList>
    </citation>
    <scope>NUCLEOTIDE SEQUENCE [LARGE SCALE GENOMIC DNA]</scope>
    <source>
        <strain evidence="7 8">CECT 8571</strain>
    </source>
</reference>
<dbReference type="Pfam" id="PF00535">
    <property type="entry name" value="Glycos_transf_2"/>
    <property type="match status" value="1"/>
</dbReference>
<protein>
    <submittedName>
        <fullName evidence="7">RSAM/selenodomain-associated transferase 2</fullName>
    </submittedName>
</protein>
<evidence type="ECO:0000256" key="1">
    <source>
        <dbReference type="ARBA" id="ARBA00004236"/>
    </source>
</evidence>
<keyword evidence="5" id="KW-0472">Membrane</keyword>
<keyword evidence="2" id="KW-1003">Cell membrane</keyword>
<evidence type="ECO:0000259" key="6">
    <source>
        <dbReference type="Pfam" id="PF00535"/>
    </source>
</evidence>
<keyword evidence="4 7" id="KW-0808">Transferase</keyword>
<gene>
    <name evidence="7" type="ORF">FHS30_001655</name>
</gene>
<dbReference type="PANTHER" id="PTHR43646:SF2">
    <property type="entry name" value="GLYCOSYLTRANSFERASE 2-LIKE DOMAIN-CONTAINING PROTEIN"/>
    <property type="match status" value="1"/>
</dbReference>
<dbReference type="Gene3D" id="3.90.550.10">
    <property type="entry name" value="Spore Coat Polysaccharide Biosynthesis Protein SpsA, Chain A"/>
    <property type="match status" value="1"/>
</dbReference>
<keyword evidence="3" id="KW-0328">Glycosyltransferase</keyword>
<dbReference type="AlphaFoldDB" id="A0A839UP14"/>
<evidence type="ECO:0000313" key="7">
    <source>
        <dbReference type="EMBL" id="MBB3168471.1"/>
    </source>
</evidence>
<keyword evidence="8" id="KW-1185">Reference proteome</keyword>
<dbReference type="GO" id="GO:0005886">
    <property type="term" value="C:plasma membrane"/>
    <property type="evidence" value="ECO:0007669"/>
    <property type="project" value="UniProtKB-SubCell"/>
</dbReference>
<dbReference type="Proteomes" id="UP000559987">
    <property type="component" value="Unassembled WGS sequence"/>
</dbReference>
<dbReference type="InterPro" id="IPR001173">
    <property type="entry name" value="Glyco_trans_2-like"/>
</dbReference>
<evidence type="ECO:0000256" key="4">
    <source>
        <dbReference type="ARBA" id="ARBA00022679"/>
    </source>
</evidence>
<comment type="subcellular location">
    <subcellularLocation>
        <location evidence="1">Cell membrane</location>
    </subcellularLocation>
</comment>
<dbReference type="EMBL" id="JACHXZ010000002">
    <property type="protein sequence ID" value="MBB3168471.1"/>
    <property type="molecule type" value="Genomic_DNA"/>
</dbReference>
<organism evidence="7 8">
    <name type="scientific">Simiduia aestuariiviva</name>
    <dbReference type="NCBI Taxonomy" id="1510459"/>
    <lineage>
        <taxon>Bacteria</taxon>
        <taxon>Pseudomonadati</taxon>
        <taxon>Pseudomonadota</taxon>
        <taxon>Gammaproteobacteria</taxon>
        <taxon>Cellvibrionales</taxon>
        <taxon>Cellvibrionaceae</taxon>
        <taxon>Simiduia</taxon>
    </lineage>
</organism>
<dbReference type="GO" id="GO:0016757">
    <property type="term" value="F:glycosyltransferase activity"/>
    <property type="evidence" value="ECO:0007669"/>
    <property type="project" value="UniProtKB-KW"/>
</dbReference>
<dbReference type="SUPFAM" id="SSF53448">
    <property type="entry name" value="Nucleotide-diphospho-sugar transferases"/>
    <property type="match status" value="1"/>
</dbReference>
<comment type="caution">
    <text evidence="7">The sequence shown here is derived from an EMBL/GenBank/DDBJ whole genome shotgun (WGS) entry which is preliminary data.</text>
</comment>
<sequence>MADAPPVASIIIPTYREGAGLIALLEDLQSVRTLGIEIIVVDGDGADASLPALAQLCDQVIISAPGRAHQMNTGAQASEGRWLLFLHADSRGAEKCMAQWLNSGLPSTSDASGWGFFKVQIAPRQKLLDLVTWCMNLRARVTGIATGDQGLWVARALFYRVGGFPEQWLMEDVELCSMLRQQGRPTQLSGPLITSARRWQSNGLLATVLQMWWLRLRYWLGVPANTLAREYYPQRRFTTTDANSGRAGNAVVLDCEANKTAQDAFRGH</sequence>
<dbReference type="PANTHER" id="PTHR43646">
    <property type="entry name" value="GLYCOSYLTRANSFERASE"/>
    <property type="match status" value="1"/>
</dbReference>
<dbReference type="InterPro" id="IPR026461">
    <property type="entry name" value="Trfase_2_rSAM/seldom_assoc"/>
</dbReference>